<name>A0A0L8AMT2_9BACT</name>
<gene>
    <name evidence="3" type="ORF">OB69_06535</name>
</gene>
<dbReference type="InterPro" id="IPR050902">
    <property type="entry name" value="ABC_Transporter_SBP"/>
</dbReference>
<dbReference type="Gene3D" id="3.40.50.1980">
    <property type="entry name" value="Nitrogenase molybdenum iron protein domain"/>
    <property type="match status" value="2"/>
</dbReference>
<evidence type="ECO:0000313" key="3">
    <source>
        <dbReference type="EMBL" id="KOF03532.1"/>
    </source>
</evidence>
<dbReference type="OrthoDB" id="9816357at2"/>
<dbReference type="NCBIfam" id="NF038402">
    <property type="entry name" value="TroA_like"/>
    <property type="match status" value="1"/>
</dbReference>
<dbReference type="PANTHER" id="PTHR30535:SF35">
    <property type="entry name" value="PERIPLASMIC BINDING PROTEIN"/>
    <property type="match status" value="1"/>
</dbReference>
<keyword evidence="1" id="KW-0732">Signal</keyword>
<evidence type="ECO:0000313" key="4">
    <source>
        <dbReference type="Proteomes" id="UP000036908"/>
    </source>
</evidence>
<dbReference type="Proteomes" id="UP000036908">
    <property type="component" value="Unassembled WGS sequence"/>
</dbReference>
<keyword evidence="4" id="KW-1185">Reference proteome</keyword>
<accession>A0A0L8AMT2</accession>
<protein>
    <submittedName>
        <fullName evidence="3">Iron ABC transporter</fullName>
    </submittedName>
</protein>
<evidence type="ECO:0000256" key="1">
    <source>
        <dbReference type="ARBA" id="ARBA00022729"/>
    </source>
</evidence>
<proteinExistence type="predicted"/>
<dbReference type="PROSITE" id="PS50983">
    <property type="entry name" value="FE_B12_PBP"/>
    <property type="match status" value="1"/>
</dbReference>
<dbReference type="InterPro" id="IPR002491">
    <property type="entry name" value="ABC_transptr_periplasmic_BD"/>
</dbReference>
<dbReference type="PANTHER" id="PTHR30535">
    <property type="entry name" value="VITAMIN B12-BINDING PROTEIN"/>
    <property type="match status" value="1"/>
</dbReference>
<dbReference type="AlphaFoldDB" id="A0A0L8AMT2"/>
<feature type="domain" description="Fe/B12 periplasmic-binding" evidence="2">
    <location>
        <begin position="13"/>
        <end position="248"/>
    </location>
</feature>
<dbReference type="EMBL" id="JSVA01000007">
    <property type="protein sequence ID" value="KOF03532.1"/>
    <property type="molecule type" value="Genomic_DNA"/>
</dbReference>
<dbReference type="SUPFAM" id="SSF53807">
    <property type="entry name" value="Helical backbone' metal receptor"/>
    <property type="match status" value="1"/>
</dbReference>
<organism evidence="3 4">
    <name type="scientific">Roseivirga seohaensis subsp. aquiponti</name>
    <dbReference type="NCBI Taxonomy" id="1566026"/>
    <lineage>
        <taxon>Bacteria</taxon>
        <taxon>Pseudomonadati</taxon>
        <taxon>Bacteroidota</taxon>
        <taxon>Cytophagia</taxon>
        <taxon>Cytophagales</taxon>
        <taxon>Roseivirgaceae</taxon>
        <taxon>Roseivirga</taxon>
    </lineage>
</organism>
<dbReference type="InterPro" id="IPR054828">
    <property type="entry name" value="Vit_B12_bind_prot"/>
</dbReference>
<comment type="caution">
    <text evidence="3">The sequence shown here is derived from an EMBL/GenBank/DDBJ whole genome shotgun (WGS) entry which is preliminary data.</text>
</comment>
<reference evidence="4" key="1">
    <citation type="submission" date="2014-11" db="EMBL/GenBank/DDBJ databases">
        <title>Genome sequencing of Roseivirga sp. D-25.</title>
        <authorList>
            <person name="Selvaratnam C."/>
            <person name="Thevarajoo S."/>
            <person name="Goh K.M."/>
            <person name="Eee R."/>
            <person name="Chan K.-G."/>
            <person name="Chong C.S."/>
        </authorList>
    </citation>
    <scope>NUCLEOTIDE SEQUENCE [LARGE SCALE GENOMIC DNA]</scope>
    <source>
        <strain evidence="4">D-25</strain>
    </source>
</reference>
<sequence>MGRKVEVPSLPQRIISLVPSQTELLYNLGLGDRVIGVTKFCIHPSQWHQSKTFVGGTKQFKFDVIDELKPDLIIGNKEENYIEGIEELAKKYPVWVSDITGLDQAFDMILAIGNLVDERAKSISIVEKVKEGFASLPYKSRRKALYLIWKKPYMAAGRATFIDEMMDFAGFENVLSETRYPELTLEAIQELAPEAILLSSEPYPFKEKHIGELKAVLPNCDVQLVDGEMFSWYGSRLMQAPSYFANLK</sequence>
<dbReference type="PATRIC" id="fig|1566026.4.peg.3135"/>
<evidence type="ECO:0000259" key="2">
    <source>
        <dbReference type="PROSITE" id="PS50983"/>
    </source>
</evidence>
<dbReference type="Pfam" id="PF01497">
    <property type="entry name" value="Peripla_BP_2"/>
    <property type="match status" value="1"/>
</dbReference>